<keyword evidence="2" id="KW-1185">Reference proteome</keyword>
<sequence>MRFRWNRDVFEELRRESGIQDAVDDAADGIAEAAGEGFIVDSMQGKSRYRAIVAPQTRLAHRRNAKHNVLLKAVNARKG</sequence>
<dbReference type="STRING" id="504474.cu1421"/>
<evidence type="ECO:0000313" key="1">
    <source>
        <dbReference type="EMBL" id="CAQ05381.1"/>
    </source>
</evidence>
<reference evidence="1 2" key="1">
    <citation type="journal article" date="2008" name="J. Biotechnol.">
        <title>The lifestyle of Corynebacterium urealyticum derived from its complete genome sequence established by pyrosequencing.</title>
        <authorList>
            <person name="Tauch A."/>
            <person name="Trost E."/>
            <person name="Tilker A."/>
            <person name="Ludewig U."/>
            <person name="Schneiker S."/>
            <person name="Goesmann A."/>
            <person name="Arnold W."/>
            <person name="Bekel T."/>
            <person name="Brinkrolf K."/>
            <person name="Brune I."/>
            <person name="Goetker S."/>
            <person name="Kalinowski J."/>
            <person name="Kamp P.-B."/>
            <person name="Lobo F.P."/>
            <person name="Viehoever P."/>
            <person name="Weisshaar B."/>
            <person name="Soriano F."/>
            <person name="Droege M."/>
            <person name="Puehler A."/>
        </authorList>
    </citation>
    <scope>NUCLEOTIDE SEQUENCE [LARGE SCALE GENOMIC DNA]</scope>
    <source>
        <strain evidence="2">ATCC 43042 / DSM 7109</strain>
    </source>
</reference>
<proteinExistence type="predicted"/>
<dbReference type="HOGENOM" id="CLU_187696_0_0_11"/>
<evidence type="ECO:0008006" key="3">
    <source>
        <dbReference type="Google" id="ProtNLM"/>
    </source>
</evidence>
<dbReference type="AlphaFoldDB" id="B1VGS4"/>
<dbReference type="Proteomes" id="UP000001727">
    <property type="component" value="Chromosome"/>
</dbReference>
<evidence type="ECO:0000313" key="2">
    <source>
        <dbReference type="Proteomes" id="UP000001727"/>
    </source>
</evidence>
<dbReference type="GeneID" id="60604204"/>
<dbReference type="EMBL" id="AM942444">
    <property type="protein sequence ID" value="CAQ05381.1"/>
    <property type="molecule type" value="Genomic_DNA"/>
</dbReference>
<dbReference type="RefSeq" id="WP_012360669.1">
    <property type="nucleotide sequence ID" value="NC_010545.1"/>
</dbReference>
<name>B1VGS4_CORU7</name>
<organism evidence="1 2">
    <name type="scientific">Corynebacterium urealyticum (strain ATCC 43042 / DSM 7109)</name>
    <dbReference type="NCBI Taxonomy" id="504474"/>
    <lineage>
        <taxon>Bacteria</taxon>
        <taxon>Bacillati</taxon>
        <taxon>Actinomycetota</taxon>
        <taxon>Actinomycetes</taxon>
        <taxon>Mycobacteriales</taxon>
        <taxon>Corynebacteriaceae</taxon>
        <taxon>Corynebacterium</taxon>
    </lineage>
</organism>
<protein>
    <recommendedName>
        <fullName evidence="3">Phage protein</fullName>
    </recommendedName>
</protein>
<accession>B1VGS4</accession>
<gene>
    <name evidence="1" type="ordered locus">cu1421</name>
</gene>
<dbReference type="KEGG" id="cur:cu1421"/>